<evidence type="ECO:0000256" key="1">
    <source>
        <dbReference type="SAM" id="Coils"/>
    </source>
</evidence>
<name>A0AAU7B029_9ACTN</name>
<dbReference type="EMBL" id="CP114014">
    <property type="protein sequence ID" value="XAY07216.1"/>
    <property type="molecule type" value="Genomic_DNA"/>
</dbReference>
<dbReference type="KEGG" id="parq:DSM112329_04097"/>
<keyword evidence="1" id="KW-0175">Coiled coil</keyword>
<dbReference type="Gene3D" id="3.30.1380.10">
    <property type="match status" value="1"/>
</dbReference>
<sequence length="368" mass="39382">MAVAIAALVLAAAPSGRTGDAASAADVQQQIESSSAKDRRLRQSIAANQEHAQGFAGRIGDLRQRLDGLQTVLTGERHELASLQRELRGTRARLVVLRQSYVRDRRVLARQLVSQYEAPRPDLVSVVLQAHGFAELLETADRFKAVADHNAMVAGRVRTARRLVGRQATRLTDLEARQARTTGALSAQRDQVAQLKLAVVERQLVYLRAQHRQRAQLTGLRARRGRLRRQLAKLQATQGAAIPGSGAAGTGPGLPTGGAPAWSPHAGAYGFFQAAGTNYSVGDTPRIAARLDYMGKALHLHLIGLSGYRTPQHSVEVGGFANDPHTKGQASDTPGLEGVPEATLNAYGLTRPFGGVAELDHVQLVGSI</sequence>
<reference evidence="3" key="1">
    <citation type="submission" date="2022-12" db="EMBL/GenBank/DDBJ databases">
        <title>Paraconexibacter alkalitolerans sp. nov. and Baekduia alba sp. nov., isolated from soil and emended description of the genera Paraconexibacter (Chun et al., 2020) and Baekduia (An et al., 2020).</title>
        <authorList>
            <person name="Vieira S."/>
            <person name="Huber K.J."/>
            <person name="Geppert A."/>
            <person name="Wolf J."/>
            <person name="Neumann-Schaal M."/>
            <person name="Muesken M."/>
            <person name="Overmann J."/>
        </authorList>
    </citation>
    <scope>NUCLEOTIDE SEQUENCE</scope>
    <source>
        <strain evidence="3">AEG42_29</strain>
    </source>
</reference>
<dbReference type="InterPro" id="IPR009045">
    <property type="entry name" value="Zn_M74/Hedgehog-like"/>
</dbReference>
<evidence type="ECO:0000313" key="3">
    <source>
        <dbReference type="EMBL" id="XAY07216.1"/>
    </source>
</evidence>
<dbReference type="Gene3D" id="6.10.250.3150">
    <property type="match status" value="1"/>
</dbReference>
<organism evidence="3">
    <name type="scientific">Paraconexibacter sp. AEG42_29</name>
    <dbReference type="NCBI Taxonomy" id="2997339"/>
    <lineage>
        <taxon>Bacteria</taxon>
        <taxon>Bacillati</taxon>
        <taxon>Actinomycetota</taxon>
        <taxon>Thermoleophilia</taxon>
        <taxon>Solirubrobacterales</taxon>
        <taxon>Paraconexibacteraceae</taxon>
        <taxon>Paraconexibacter</taxon>
    </lineage>
</organism>
<dbReference type="SUPFAM" id="SSF55166">
    <property type="entry name" value="Hedgehog/DD-peptidase"/>
    <property type="match status" value="1"/>
</dbReference>
<feature type="coiled-coil region" evidence="1">
    <location>
        <begin position="66"/>
        <end position="100"/>
    </location>
</feature>
<gene>
    <name evidence="3" type="ORF">DSM112329_04097</name>
</gene>
<accession>A0AAU7B029</accession>
<proteinExistence type="predicted"/>
<feature type="compositionally biased region" description="Gly residues" evidence="2">
    <location>
        <begin position="246"/>
        <end position="256"/>
    </location>
</feature>
<evidence type="ECO:0000256" key="2">
    <source>
        <dbReference type="SAM" id="MobiDB-lite"/>
    </source>
</evidence>
<dbReference type="RefSeq" id="WP_354698419.1">
    <property type="nucleotide sequence ID" value="NZ_CP114014.1"/>
</dbReference>
<feature type="region of interest" description="Disordered" evidence="2">
    <location>
        <begin position="238"/>
        <end position="259"/>
    </location>
</feature>
<dbReference type="AlphaFoldDB" id="A0AAU7B029"/>
<protein>
    <submittedName>
        <fullName evidence="3">Uncharacterized protein</fullName>
    </submittedName>
</protein>